<keyword evidence="2 6" id="KW-0032">Aminotransferase</keyword>
<protein>
    <submittedName>
        <fullName evidence="6">Ornithine/acetylornithine aminotransferase</fullName>
    </submittedName>
</protein>
<proteinExistence type="inferred from homology"/>
<reference evidence="6 7" key="1">
    <citation type="submission" date="2013-08" db="EMBL/GenBank/DDBJ databases">
        <authorList>
            <consortium name="DOE Joint Genome Institute"/>
            <person name="Eisen J."/>
            <person name="Huntemann M."/>
            <person name="Han J."/>
            <person name="Chen A."/>
            <person name="Kyrpides N."/>
            <person name="Mavromatis K."/>
            <person name="Markowitz V."/>
            <person name="Palaniappan K."/>
            <person name="Ivanova N."/>
            <person name="Schaumberg A."/>
            <person name="Pati A."/>
            <person name="Liolios K."/>
            <person name="Nordberg H.P."/>
            <person name="Cantor M.N."/>
            <person name="Hua S.X."/>
            <person name="Woyke T."/>
        </authorList>
    </citation>
    <scope>NUCLEOTIDE SEQUENCE [LARGE SCALE GENOMIC DNA]</scope>
    <source>
        <strain evidence="6 7">DSM 2278</strain>
    </source>
</reference>
<dbReference type="AlphaFoldDB" id="W9DVG6"/>
<dbReference type="PANTHER" id="PTHR11986:SF79">
    <property type="entry name" value="ACETYLORNITHINE AMINOTRANSFERASE, MITOCHONDRIAL"/>
    <property type="match status" value="1"/>
</dbReference>
<dbReference type="Pfam" id="PF00202">
    <property type="entry name" value="Aminotran_3"/>
    <property type="match status" value="1"/>
</dbReference>
<dbReference type="InterPro" id="IPR049704">
    <property type="entry name" value="Aminotrans_3_PPA_site"/>
</dbReference>
<dbReference type="PIRSF" id="PIRSF000521">
    <property type="entry name" value="Transaminase_4ab_Lys_Orn"/>
    <property type="match status" value="1"/>
</dbReference>
<dbReference type="GO" id="GO:0042802">
    <property type="term" value="F:identical protein binding"/>
    <property type="evidence" value="ECO:0007669"/>
    <property type="project" value="TreeGrafter"/>
</dbReference>
<dbReference type="Gene3D" id="3.90.1150.10">
    <property type="entry name" value="Aspartate Aminotransferase, domain 1"/>
    <property type="match status" value="1"/>
</dbReference>
<dbReference type="STRING" id="1090322.MettiDRAFT_1080"/>
<evidence type="ECO:0000256" key="1">
    <source>
        <dbReference type="ARBA" id="ARBA00001933"/>
    </source>
</evidence>
<dbReference type="InterPro" id="IPR015421">
    <property type="entry name" value="PyrdxlP-dep_Trfase_major"/>
</dbReference>
<sequence length="402" mass="44045">MSSKDTIETEDKYFAPFFVKQQISIEKGEGVYVWDEEGRRYLDFTAGWGVTCIGHANPVITDALFEQGKKIIQNPNSGLTYSPSRARLLSLMQEILPSNLSRIFFTNSGAETNDAAIKLAQKVTGRPEIISTFQSFHGRTISTASATGQAKSRDRYNPLMPNYRFVPYNDLEAMKDALDKSVAAVILEPVQGEGGIRIPSQDYLKEVSNLCKNNGSLLIVDEIQTGFFRTGPAFVTGECGVEVDFLTMAKGIAGGFPFGAFAMSEKVAEKIEIGDHGGTYCGNPLGCAVSYAVIKYLLDNNISENVIKMGQLALNRMKQWQNEYSDAVVGLRGKGLLIMIDFKDQDICSKIKDECQAKGLLVTQTQGIGIRIFPALNITENELEKGLQILEDAIASVVKSGI</sequence>
<dbReference type="InterPro" id="IPR050103">
    <property type="entry name" value="Class-III_PLP-dep_AT"/>
</dbReference>
<dbReference type="InterPro" id="IPR015422">
    <property type="entry name" value="PyrdxlP-dep_Trfase_small"/>
</dbReference>
<comment type="caution">
    <text evidence="6">The sequence shown here is derived from an EMBL/GenBank/DDBJ whole genome shotgun (WGS) entry which is preliminary data.</text>
</comment>
<dbReference type="InterPro" id="IPR005814">
    <property type="entry name" value="Aminotrans_3"/>
</dbReference>
<comment type="cofactor">
    <cofactor evidence="1">
        <name>pyridoxal 5'-phosphate</name>
        <dbReference type="ChEBI" id="CHEBI:597326"/>
    </cofactor>
</comment>
<keyword evidence="4 5" id="KW-0663">Pyridoxal phosphate</keyword>
<dbReference type="GO" id="GO:0030170">
    <property type="term" value="F:pyridoxal phosphate binding"/>
    <property type="evidence" value="ECO:0007669"/>
    <property type="project" value="InterPro"/>
</dbReference>
<name>W9DVG6_METTI</name>
<dbReference type="Proteomes" id="UP000019483">
    <property type="component" value="Unassembled WGS sequence"/>
</dbReference>
<dbReference type="RefSeq" id="WP_023844788.1">
    <property type="nucleotide sequence ID" value="NZ_AZAJ01000001.1"/>
</dbReference>
<evidence type="ECO:0000256" key="4">
    <source>
        <dbReference type="ARBA" id="ARBA00022898"/>
    </source>
</evidence>
<evidence type="ECO:0000256" key="3">
    <source>
        <dbReference type="ARBA" id="ARBA00022679"/>
    </source>
</evidence>
<dbReference type="PROSITE" id="PS00600">
    <property type="entry name" value="AA_TRANSFER_CLASS_3"/>
    <property type="match status" value="1"/>
</dbReference>
<dbReference type="Gene3D" id="3.40.640.10">
    <property type="entry name" value="Type I PLP-dependent aspartate aminotransferase-like (Major domain)"/>
    <property type="match status" value="1"/>
</dbReference>
<evidence type="ECO:0000256" key="5">
    <source>
        <dbReference type="RuleBase" id="RU003560"/>
    </source>
</evidence>
<dbReference type="EMBL" id="AZAJ01000001">
    <property type="protein sequence ID" value="ETA67652.1"/>
    <property type="molecule type" value="Genomic_DNA"/>
</dbReference>
<keyword evidence="7" id="KW-1185">Reference proteome</keyword>
<evidence type="ECO:0000313" key="7">
    <source>
        <dbReference type="Proteomes" id="UP000019483"/>
    </source>
</evidence>
<dbReference type="GO" id="GO:0008483">
    <property type="term" value="F:transaminase activity"/>
    <property type="evidence" value="ECO:0007669"/>
    <property type="project" value="UniProtKB-KW"/>
</dbReference>
<dbReference type="SUPFAM" id="SSF53383">
    <property type="entry name" value="PLP-dependent transferases"/>
    <property type="match status" value="1"/>
</dbReference>
<keyword evidence="3 6" id="KW-0808">Transferase</keyword>
<gene>
    <name evidence="6" type="ORF">MettiDRAFT_1080</name>
</gene>
<evidence type="ECO:0000256" key="2">
    <source>
        <dbReference type="ARBA" id="ARBA00022576"/>
    </source>
</evidence>
<dbReference type="InterPro" id="IPR015424">
    <property type="entry name" value="PyrdxlP-dep_Trfase"/>
</dbReference>
<organism evidence="6 7">
    <name type="scientific">Methanolobus tindarius DSM 2278</name>
    <dbReference type="NCBI Taxonomy" id="1090322"/>
    <lineage>
        <taxon>Archaea</taxon>
        <taxon>Methanobacteriati</taxon>
        <taxon>Methanobacteriota</taxon>
        <taxon>Stenosarchaea group</taxon>
        <taxon>Methanomicrobia</taxon>
        <taxon>Methanosarcinales</taxon>
        <taxon>Methanosarcinaceae</taxon>
        <taxon>Methanolobus</taxon>
    </lineage>
</organism>
<dbReference type="CDD" id="cd00610">
    <property type="entry name" value="OAT_like"/>
    <property type="match status" value="1"/>
</dbReference>
<dbReference type="PANTHER" id="PTHR11986">
    <property type="entry name" value="AMINOTRANSFERASE CLASS III"/>
    <property type="match status" value="1"/>
</dbReference>
<evidence type="ECO:0000313" key="6">
    <source>
        <dbReference type="EMBL" id="ETA67652.1"/>
    </source>
</evidence>
<dbReference type="FunFam" id="3.40.640.10:FF:000004">
    <property type="entry name" value="Acetylornithine aminotransferase"/>
    <property type="match status" value="1"/>
</dbReference>
<comment type="similarity">
    <text evidence="5">Belongs to the class-III pyridoxal-phosphate-dependent aminotransferase family.</text>
</comment>
<dbReference type="OrthoDB" id="85346at2157"/>
<accession>W9DVG6</accession>